<reference evidence="21" key="1">
    <citation type="submission" date="2019-07" db="EMBL/GenBank/DDBJ databases">
        <title>Bacillus alkalisoli sp. nov. isolated from saline soil.</title>
        <authorList>
            <person name="Sun J.-Q."/>
            <person name="Xu L."/>
        </authorList>
    </citation>
    <scope>NUCLEOTIDE SEQUENCE [LARGE SCALE GENOMIC DNA]</scope>
    <source>
        <strain evidence="21">M4U3P1</strain>
    </source>
</reference>
<evidence type="ECO:0000256" key="18">
    <source>
        <dbReference type="PIRSR" id="PIRSR600829-4"/>
    </source>
</evidence>
<evidence type="ECO:0000256" key="1">
    <source>
        <dbReference type="ARBA" id="ARBA00004651"/>
    </source>
</evidence>
<keyword evidence="13" id="KW-0594">Phospholipid biosynthesis</keyword>
<feature type="transmembrane region" description="Helical" evidence="19">
    <location>
        <begin position="101"/>
        <end position="122"/>
    </location>
</feature>
<evidence type="ECO:0000256" key="12">
    <source>
        <dbReference type="ARBA" id="ARBA00023136"/>
    </source>
</evidence>
<sequence>MASKNSRPFVSWKRLRKSFRYAAEGIRHTWKHEQNFRIHTVIAVLVMVLAQVLDVPFFEQAILVIAVGAVLCLELINTALEHMVDLVIQTFDERAKIIKDAAAGAVLVFALTAAVVGGMIFLPRLLELFHL</sequence>
<feature type="binding site" evidence="16">
    <location>
        <begin position="27"/>
        <end position="30"/>
    </location>
    <ligand>
        <name>substrate</name>
    </ligand>
</feature>
<accession>A0A859FDP7</accession>
<dbReference type="GO" id="GO:0008654">
    <property type="term" value="P:phospholipid biosynthetic process"/>
    <property type="evidence" value="ECO:0007669"/>
    <property type="project" value="UniProtKB-KW"/>
</dbReference>
<evidence type="ECO:0000313" key="20">
    <source>
        <dbReference type="EMBL" id="QKS70862.1"/>
    </source>
</evidence>
<evidence type="ECO:0000256" key="15">
    <source>
        <dbReference type="PIRSR" id="PIRSR600829-1"/>
    </source>
</evidence>
<feature type="binding site" evidence="18">
    <location>
        <position position="33"/>
    </location>
    <ligand>
        <name>a divalent metal cation</name>
        <dbReference type="ChEBI" id="CHEBI:60240"/>
    </ligand>
</feature>
<dbReference type="RefSeq" id="WP_176008897.1">
    <property type="nucleotide sequence ID" value="NZ_CP041372.2"/>
</dbReference>
<dbReference type="EMBL" id="CP041372">
    <property type="protein sequence ID" value="QKS70862.1"/>
    <property type="molecule type" value="Genomic_DNA"/>
</dbReference>
<protein>
    <submittedName>
        <fullName evidence="20">Diacylglycerol kinase family protein</fullName>
    </submittedName>
</protein>
<name>A0A859FDP7_9BACI</name>
<evidence type="ECO:0000256" key="14">
    <source>
        <dbReference type="ARBA" id="ARBA00023264"/>
    </source>
</evidence>
<evidence type="ECO:0000256" key="7">
    <source>
        <dbReference type="ARBA" id="ARBA00022741"/>
    </source>
</evidence>
<proteinExistence type="inferred from homology"/>
<comment type="similarity">
    <text evidence="2">Belongs to the bacterial diacylglycerol kinase family.</text>
</comment>
<keyword evidence="4" id="KW-0444">Lipid biosynthesis</keyword>
<keyword evidence="18" id="KW-0479">Metal-binding</keyword>
<evidence type="ECO:0000256" key="17">
    <source>
        <dbReference type="PIRSR" id="PIRSR600829-3"/>
    </source>
</evidence>
<keyword evidence="12 19" id="KW-0472">Membrane</keyword>
<keyword evidence="5" id="KW-0808">Transferase</keyword>
<feature type="binding site" evidence="18">
    <location>
        <position position="81"/>
    </location>
    <ligand>
        <name>a divalent metal cation</name>
        <dbReference type="ChEBI" id="CHEBI:60240"/>
    </ligand>
</feature>
<keyword evidence="3" id="KW-1003">Cell membrane</keyword>
<evidence type="ECO:0000256" key="9">
    <source>
        <dbReference type="ARBA" id="ARBA00022840"/>
    </source>
</evidence>
<dbReference type="AlphaFoldDB" id="A0A859FDP7"/>
<dbReference type="GO" id="GO:0046872">
    <property type="term" value="F:metal ion binding"/>
    <property type="evidence" value="ECO:0007669"/>
    <property type="project" value="UniProtKB-KW"/>
</dbReference>
<keyword evidence="21" id="KW-1185">Reference proteome</keyword>
<feature type="binding site" evidence="17">
    <location>
        <position position="14"/>
    </location>
    <ligand>
        <name>ATP</name>
        <dbReference type="ChEBI" id="CHEBI:30616"/>
    </ligand>
</feature>
<keyword evidence="14" id="KW-1208">Phospholipid metabolism</keyword>
<feature type="binding site" evidence="17">
    <location>
        <position position="33"/>
    </location>
    <ligand>
        <name>ATP</name>
        <dbReference type="ChEBI" id="CHEBI:30616"/>
    </ligand>
</feature>
<keyword evidence="10 19" id="KW-1133">Transmembrane helix</keyword>
<dbReference type="GO" id="GO:0016301">
    <property type="term" value="F:kinase activity"/>
    <property type="evidence" value="ECO:0007669"/>
    <property type="project" value="UniProtKB-KW"/>
</dbReference>
<feature type="binding site" evidence="16">
    <location>
        <position position="74"/>
    </location>
    <ligand>
        <name>substrate</name>
    </ligand>
</feature>
<evidence type="ECO:0000256" key="19">
    <source>
        <dbReference type="SAM" id="Phobius"/>
    </source>
</evidence>
<feature type="active site" description="Proton acceptor" evidence="15">
    <location>
        <position position="74"/>
    </location>
</feature>
<evidence type="ECO:0000256" key="16">
    <source>
        <dbReference type="PIRSR" id="PIRSR600829-2"/>
    </source>
</evidence>
<organism evidence="20 21">
    <name type="scientific">Paenalkalicoccus suaedae</name>
    <dbReference type="NCBI Taxonomy" id="2592382"/>
    <lineage>
        <taxon>Bacteria</taxon>
        <taxon>Bacillati</taxon>
        <taxon>Bacillota</taxon>
        <taxon>Bacilli</taxon>
        <taxon>Bacillales</taxon>
        <taxon>Bacillaceae</taxon>
        <taxon>Paenalkalicoccus</taxon>
    </lineage>
</organism>
<dbReference type="GO" id="GO:0005886">
    <property type="term" value="C:plasma membrane"/>
    <property type="evidence" value="ECO:0007669"/>
    <property type="project" value="UniProtKB-SubCell"/>
</dbReference>
<comment type="subcellular location">
    <subcellularLocation>
        <location evidence="1">Cell membrane</location>
        <topology evidence="1">Multi-pass membrane protein</topology>
    </subcellularLocation>
</comment>
<dbReference type="PANTHER" id="PTHR34299">
    <property type="entry name" value="DIACYLGLYCEROL KINASE"/>
    <property type="match status" value="1"/>
</dbReference>
<dbReference type="KEGG" id="psua:FLK61_29485"/>
<keyword evidence="18" id="KW-0460">Magnesium</keyword>
<feature type="binding site" evidence="17">
    <location>
        <position position="21"/>
    </location>
    <ligand>
        <name>ATP</name>
        <dbReference type="ChEBI" id="CHEBI:30616"/>
    </ligand>
</feature>
<keyword evidence="11" id="KW-0443">Lipid metabolism</keyword>
<gene>
    <name evidence="20" type="ORF">FLK61_29485</name>
</gene>
<evidence type="ECO:0000256" key="6">
    <source>
        <dbReference type="ARBA" id="ARBA00022692"/>
    </source>
</evidence>
<evidence type="ECO:0000256" key="2">
    <source>
        <dbReference type="ARBA" id="ARBA00005967"/>
    </source>
</evidence>
<evidence type="ECO:0000313" key="21">
    <source>
        <dbReference type="Proteomes" id="UP000318138"/>
    </source>
</evidence>
<feature type="binding site" evidence="17">
    <location>
        <position position="81"/>
    </location>
    <ligand>
        <name>ATP</name>
        <dbReference type="ChEBI" id="CHEBI:30616"/>
    </ligand>
</feature>
<dbReference type="Proteomes" id="UP000318138">
    <property type="component" value="Chromosome"/>
</dbReference>
<dbReference type="PROSITE" id="PS01069">
    <property type="entry name" value="DAGK_PROKAR"/>
    <property type="match status" value="1"/>
</dbReference>
<dbReference type="PANTHER" id="PTHR34299:SF1">
    <property type="entry name" value="DIACYLGLYCEROL KINASE"/>
    <property type="match status" value="1"/>
</dbReference>
<dbReference type="InterPro" id="IPR036945">
    <property type="entry name" value="DAGK_sf"/>
</dbReference>
<dbReference type="Pfam" id="PF01219">
    <property type="entry name" value="DAGK_prokar"/>
    <property type="match status" value="1"/>
</dbReference>
<dbReference type="InterPro" id="IPR033717">
    <property type="entry name" value="UDPK"/>
</dbReference>
<dbReference type="InterPro" id="IPR000829">
    <property type="entry name" value="DAGK"/>
</dbReference>
<keyword evidence="6 19" id="KW-0812">Transmembrane</keyword>
<keyword evidence="9 17" id="KW-0067">ATP-binding</keyword>
<keyword evidence="8 20" id="KW-0418">Kinase</keyword>
<feature type="transmembrane region" description="Helical" evidence="19">
    <location>
        <begin position="61"/>
        <end position="80"/>
    </location>
</feature>
<comment type="cofactor">
    <cofactor evidence="18">
        <name>Mg(2+)</name>
        <dbReference type="ChEBI" id="CHEBI:18420"/>
    </cofactor>
    <text evidence="18">Mn(2+), Zn(2+), Cd(2+) and Co(2+) support activity to lesser extents.</text>
</comment>
<evidence type="ECO:0000256" key="11">
    <source>
        <dbReference type="ARBA" id="ARBA00023098"/>
    </source>
</evidence>
<evidence type="ECO:0000256" key="13">
    <source>
        <dbReference type="ARBA" id="ARBA00023209"/>
    </source>
</evidence>
<evidence type="ECO:0000256" key="8">
    <source>
        <dbReference type="ARBA" id="ARBA00022777"/>
    </source>
</evidence>
<evidence type="ECO:0000256" key="4">
    <source>
        <dbReference type="ARBA" id="ARBA00022516"/>
    </source>
</evidence>
<feature type="binding site" evidence="16">
    <location>
        <position position="14"/>
    </location>
    <ligand>
        <name>substrate</name>
    </ligand>
</feature>
<feature type="transmembrane region" description="Helical" evidence="19">
    <location>
        <begin position="36"/>
        <end position="55"/>
    </location>
</feature>
<dbReference type="Gene3D" id="1.10.287.3610">
    <property type="match status" value="1"/>
</dbReference>
<feature type="binding site" evidence="17">
    <location>
        <begin position="99"/>
        <end position="100"/>
    </location>
    <ligand>
        <name>ATP</name>
        <dbReference type="ChEBI" id="CHEBI:30616"/>
    </ligand>
</feature>
<keyword evidence="7 17" id="KW-0547">Nucleotide-binding</keyword>
<evidence type="ECO:0000256" key="10">
    <source>
        <dbReference type="ARBA" id="ARBA00022989"/>
    </source>
</evidence>
<evidence type="ECO:0000256" key="5">
    <source>
        <dbReference type="ARBA" id="ARBA00022679"/>
    </source>
</evidence>
<evidence type="ECO:0000256" key="3">
    <source>
        <dbReference type="ARBA" id="ARBA00022475"/>
    </source>
</evidence>
<dbReference type="CDD" id="cd14265">
    <property type="entry name" value="UDPK_IM_like"/>
    <property type="match status" value="1"/>
</dbReference>
<dbReference type="GO" id="GO:0005524">
    <property type="term" value="F:ATP binding"/>
    <property type="evidence" value="ECO:0007669"/>
    <property type="project" value="UniProtKB-KW"/>
</dbReference>